<dbReference type="Proteomes" id="UP000809789">
    <property type="component" value="Unassembled WGS sequence"/>
</dbReference>
<accession>A0A8K0PDD5</accession>
<feature type="region of interest" description="Disordered" evidence="1">
    <location>
        <begin position="511"/>
        <end position="643"/>
    </location>
</feature>
<feature type="compositionally biased region" description="Polar residues" evidence="1">
    <location>
        <begin position="589"/>
        <end position="598"/>
    </location>
</feature>
<evidence type="ECO:0000313" key="4">
    <source>
        <dbReference type="Proteomes" id="UP000809789"/>
    </source>
</evidence>
<name>A0A8K0PDD5_9PEZI</name>
<proteinExistence type="predicted"/>
<feature type="domain" description="Spindle pole body-associated protein cut12" evidence="2">
    <location>
        <begin position="195"/>
        <end position="265"/>
    </location>
</feature>
<feature type="region of interest" description="Disordered" evidence="1">
    <location>
        <begin position="1"/>
        <end position="24"/>
    </location>
</feature>
<evidence type="ECO:0000259" key="2">
    <source>
        <dbReference type="Pfam" id="PF11500"/>
    </source>
</evidence>
<protein>
    <recommendedName>
        <fullName evidence="2">Spindle pole body-associated protein cut12 domain-containing protein</fullName>
    </recommendedName>
</protein>
<sequence length="664" mass="74097">MLSWLAGGPDEQDDFADTTFADKPDTPAHVFAARAFKYRLWGTPKPPEAVPQVRGRPDSYYAGDEALPMGAPASPSKQPNGILMTPGTANLRRSKTVSWGAQKDGDKVRERYQAMSRNKTAPVVPGKFPTPSRADITAIDVPPAQSPPETKLTEKLRHARSISEPQASARVDLPSKPSGEQQKVTEILSNPLIDWKDRYDQYSARTEREMKRLIAKQQAAKQYARKKDTAASQLAEDLQDERKKIFSLESQISSLTDEVIRMQKDLALAEARAKADPSRSIDDYDDPVSKPAPLRTRRSNDGPTDTTVPAIPKRSPSRRPPTPTTDKDIWASTMIISPEQARKDQFENDFISSHLRRTRQTPTKPIPRPSLPGPKTEVNLLQPRDINRESTTPQQTPPSSRRRSTLYTPSSTRRRNTHHTPSRPSARRSRLATDKDLPAPSRAEAVLDKDIDASLALPLPSPEAELSALPRRETFSSRPVAAVKPVRPLPTESSPFILDVDMGRYDRLAMPYSFPSPSPKARTSLDKRASERSTLRARPVRISPRQTSRPTDTDADPLALPPLDRRDSANDTSTQIEHRKPSRERYPSTFVNEKQSAGEQEKVHRPLGRTAGQTLGHSTTQGWKDEVGLQATPRRALDEERRAKAAARIAARRRERERGRSALV</sequence>
<dbReference type="OrthoDB" id="5383703at2759"/>
<organism evidence="3 4">
    <name type="scientific">Elsinoe batatas</name>
    <dbReference type="NCBI Taxonomy" id="2601811"/>
    <lineage>
        <taxon>Eukaryota</taxon>
        <taxon>Fungi</taxon>
        <taxon>Dikarya</taxon>
        <taxon>Ascomycota</taxon>
        <taxon>Pezizomycotina</taxon>
        <taxon>Dothideomycetes</taxon>
        <taxon>Dothideomycetidae</taxon>
        <taxon>Myriangiales</taxon>
        <taxon>Elsinoaceae</taxon>
        <taxon>Elsinoe</taxon>
    </lineage>
</organism>
<feature type="compositionally biased region" description="Basic and acidic residues" evidence="1">
    <location>
        <begin position="523"/>
        <end position="534"/>
    </location>
</feature>
<feature type="compositionally biased region" description="Polar residues" evidence="1">
    <location>
        <begin position="611"/>
        <end position="622"/>
    </location>
</feature>
<dbReference type="EMBL" id="JAESVG020000010">
    <property type="protein sequence ID" value="KAG8622963.1"/>
    <property type="molecule type" value="Genomic_DNA"/>
</dbReference>
<feature type="compositionally biased region" description="Basic residues" evidence="1">
    <location>
        <begin position="412"/>
        <end position="430"/>
    </location>
</feature>
<feature type="region of interest" description="Disordered" evidence="1">
    <location>
        <begin position="42"/>
        <end position="106"/>
    </location>
</feature>
<feature type="compositionally biased region" description="Basic and acidic residues" evidence="1">
    <location>
        <begin position="576"/>
        <end position="586"/>
    </location>
</feature>
<dbReference type="AlphaFoldDB" id="A0A8K0PDD5"/>
<gene>
    <name evidence="3" type="ORF">KVT40_007939</name>
</gene>
<feature type="compositionally biased region" description="Polar residues" evidence="1">
    <location>
        <begin position="389"/>
        <end position="411"/>
    </location>
</feature>
<comment type="caution">
    <text evidence="3">The sequence shown here is derived from an EMBL/GenBank/DDBJ whole genome shotgun (WGS) entry which is preliminary data.</text>
</comment>
<evidence type="ECO:0000313" key="3">
    <source>
        <dbReference type="EMBL" id="KAG8622963.1"/>
    </source>
</evidence>
<evidence type="ECO:0000256" key="1">
    <source>
        <dbReference type="SAM" id="MobiDB-lite"/>
    </source>
</evidence>
<keyword evidence="4" id="KW-1185">Reference proteome</keyword>
<feature type="region of interest" description="Disordered" evidence="1">
    <location>
        <begin position="269"/>
        <end position="440"/>
    </location>
</feature>
<dbReference type="InterPro" id="IPR021589">
    <property type="entry name" value="Cut12"/>
</dbReference>
<feature type="region of interest" description="Disordered" evidence="1">
    <location>
        <begin position="118"/>
        <end position="183"/>
    </location>
</feature>
<dbReference type="Pfam" id="PF11500">
    <property type="entry name" value="Cut12"/>
    <property type="match status" value="1"/>
</dbReference>
<feature type="compositionally biased region" description="Basic and acidic residues" evidence="1">
    <location>
        <begin position="271"/>
        <end position="282"/>
    </location>
</feature>
<reference evidence="3" key="1">
    <citation type="submission" date="2021-07" db="EMBL/GenBank/DDBJ databases">
        <title>Elsinoe batatas strain:CRI-CJ2 Genome sequencing and assembly.</title>
        <authorList>
            <person name="Huang L."/>
        </authorList>
    </citation>
    <scope>NUCLEOTIDE SEQUENCE</scope>
    <source>
        <strain evidence="3">CRI-CJ2</strain>
    </source>
</reference>